<dbReference type="EMBL" id="QXFX01000991">
    <property type="protein sequence ID" value="KAE9099111.1"/>
    <property type="molecule type" value="Genomic_DNA"/>
</dbReference>
<gene>
    <name evidence="1" type="ORF">PF010_g15311</name>
</gene>
<evidence type="ECO:0000313" key="2">
    <source>
        <dbReference type="Proteomes" id="UP000488956"/>
    </source>
</evidence>
<proteinExistence type="predicted"/>
<dbReference type="Proteomes" id="UP000488956">
    <property type="component" value="Unassembled WGS sequence"/>
</dbReference>
<comment type="caution">
    <text evidence="1">The sequence shown here is derived from an EMBL/GenBank/DDBJ whole genome shotgun (WGS) entry which is preliminary data.</text>
</comment>
<organism evidence="1 2">
    <name type="scientific">Phytophthora fragariae</name>
    <dbReference type="NCBI Taxonomy" id="53985"/>
    <lineage>
        <taxon>Eukaryota</taxon>
        <taxon>Sar</taxon>
        <taxon>Stramenopiles</taxon>
        <taxon>Oomycota</taxon>
        <taxon>Peronosporomycetes</taxon>
        <taxon>Peronosporales</taxon>
        <taxon>Peronosporaceae</taxon>
        <taxon>Phytophthora</taxon>
    </lineage>
</organism>
<reference evidence="1 2" key="1">
    <citation type="submission" date="2018-09" db="EMBL/GenBank/DDBJ databases">
        <title>Genomic investigation of the strawberry pathogen Phytophthora fragariae indicates pathogenicity is determined by transcriptional variation in three key races.</title>
        <authorList>
            <person name="Adams T.M."/>
            <person name="Armitage A.D."/>
            <person name="Sobczyk M.K."/>
            <person name="Bates H.J."/>
            <person name="Dunwell J.M."/>
            <person name="Nellist C.F."/>
            <person name="Harrison R.J."/>
        </authorList>
    </citation>
    <scope>NUCLEOTIDE SEQUENCE [LARGE SCALE GENOMIC DNA]</scope>
    <source>
        <strain evidence="1 2">ONT-3</strain>
    </source>
</reference>
<dbReference type="AlphaFoldDB" id="A0A6G0KV68"/>
<accession>A0A6G0KV68</accession>
<evidence type="ECO:0000313" key="1">
    <source>
        <dbReference type="EMBL" id="KAE9099111.1"/>
    </source>
</evidence>
<name>A0A6G0KV68_9STRA</name>
<protein>
    <submittedName>
        <fullName evidence="1">Uncharacterized protein</fullName>
    </submittedName>
</protein>
<sequence>MEVETDALAVDLKEIAKQEATRTDHIVKLGKLSISTNVKFSVTIVVQAFCELVPSFSFFPASSLQSDCCLAPIGWRRTALIFAGSQTKSIIISEFVGFCTNTWAMILTLHRPSPAAAHSSSHRPACTWRCRRAAPEARAGAAYPRLFDAARPAEVLVAGVYEALSSCGDWTRVGAAFPVSSLLSGPLIV</sequence>